<dbReference type="Proteomes" id="UP000244189">
    <property type="component" value="Unassembled WGS sequence"/>
</dbReference>
<dbReference type="InterPro" id="IPR039426">
    <property type="entry name" value="TonB-dep_rcpt-like"/>
</dbReference>
<keyword evidence="7 8" id="KW-0998">Cell outer membrane</keyword>
<evidence type="ECO:0000256" key="1">
    <source>
        <dbReference type="ARBA" id="ARBA00004571"/>
    </source>
</evidence>
<organism evidence="12 13">
    <name type="scientific">Sphingomonas aurantiaca</name>
    <dbReference type="NCBI Taxonomy" id="185949"/>
    <lineage>
        <taxon>Bacteria</taxon>
        <taxon>Pseudomonadati</taxon>
        <taxon>Pseudomonadota</taxon>
        <taxon>Alphaproteobacteria</taxon>
        <taxon>Sphingomonadales</taxon>
        <taxon>Sphingomonadaceae</taxon>
        <taxon>Sphingomonas</taxon>
    </lineage>
</organism>
<protein>
    <submittedName>
        <fullName evidence="12">Iron complex outermembrane receptor protein</fullName>
    </submittedName>
</protein>
<dbReference type="SUPFAM" id="SSF56935">
    <property type="entry name" value="Porins"/>
    <property type="match status" value="1"/>
</dbReference>
<evidence type="ECO:0000256" key="2">
    <source>
        <dbReference type="ARBA" id="ARBA00022448"/>
    </source>
</evidence>
<keyword evidence="2 8" id="KW-0813">Transport</keyword>
<evidence type="ECO:0000259" key="10">
    <source>
        <dbReference type="Pfam" id="PF00593"/>
    </source>
</evidence>
<dbReference type="InterPro" id="IPR000531">
    <property type="entry name" value="Beta-barrel_TonB"/>
</dbReference>
<sequence length="823" mass="87832">MSSICTSIVTIVKGGVASSLPNRRIQSGNPRGIMKFITGSALVALIASSSAFAQTVPQPGDDANAADSPIVVTGTRDRSRTQFDTLAPVDVLSRDAVRSSVSGDLSDTLAQLLPSFNVQRLPAADGQAFVRPATLRGLSADQTLVLVNGKRYHRSALLGTRGAQAPDLAGIPSMAIKRIEVLRDGASAQYGSDAIAGVFNIILDDTAGMEAFGQVSQYYKGDGNEYQTGARGGVALGDRGAIVVTGEYDHSEATSRTRQRPDALAFQAANPGLVVPNPVQRWGQPDEERIRGAIDAHYALADAATLYLFGTAQQGEGVTDFNWRNPAGTSTVYNPSSAFPGFSFRSVYPVGFTPRFGTTFSDYQGDGGLRGELSDRFSYDLSAAVGRSRIAYTLDESLNASLGPASPSSFYLGQLEQREFNLNADFVYRLPVGTAHPVNVAFGAERRRETYEVSAGDPASYAIGAGAATGLAPNSNGFPGFSPSLAGVFDQTSYAGYVDLEWQPVETVTLGAAGRYEDFSAFGDTFNYKLSARFEPIKGIAARGTYSTGFRAPTPAQLNTSQTTQGLDTTTLQVFNQGRVSPSDPLAIAFGAKPLTPETSKTGTAGLTFETHFGLTGSVDAYQIDVDNRFSQSQTFAVPATFANPQRFTAVSYFTNDFDTRTRGIDAVLSYAHRAGPGRASLSLAYNYNQTKVRSGVSAAIPNETQRRIFEERLPRHNGTATLGYDIGAVSFLARARYYGAWTDVTGNATGELFQQFGSIALFDVSASYRFGGHFTVRAGAENVANTYPAEATNQAVRGLIYSRNAPYDTDGGQYYVRVGMNF</sequence>
<dbReference type="InterPro" id="IPR037066">
    <property type="entry name" value="Plug_dom_sf"/>
</dbReference>
<dbReference type="Gene3D" id="2.170.130.10">
    <property type="entry name" value="TonB-dependent receptor, plug domain"/>
    <property type="match status" value="1"/>
</dbReference>
<feature type="domain" description="TonB-dependent receptor plug" evidence="11">
    <location>
        <begin position="82"/>
        <end position="198"/>
    </location>
</feature>
<evidence type="ECO:0000256" key="5">
    <source>
        <dbReference type="ARBA" id="ARBA00023077"/>
    </source>
</evidence>
<evidence type="ECO:0000313" key="13">
    <source>
        <dbReference type="Proteomes" id="UP000244189"/>
    </source>
</evidence>
<gene>
    <name evidence="12" type="ORF">C8J26_2975</name>
</gene>
<dbReference type="Pfam" id="PF00593">
    <property type="entry name" value="TonB_dep_Rec_b-barrel"/>
    <property type="match status" value="1"/>
</dbReference>
<name>A0A2T5GIU8_9SPHN</name>
<evidence type="ECO:0000313" key="12">
    <source>
        <dbReference type="EMBL" id="PTQ59233.1"/>
    </source>
</evidence>
<accession>A0A2T5GIU8</accession>
<keyword evidence="5 9" id="KW-0798">TonB box</keyword>
<dbReference type="Pfam" id="PF07715">
    <property type="entry name" value="Plug"/>
    <property type="match status" value="1"/>
</dbReference>
<evidence type="ECO:0000256" key="4">
    <source>
        <dbReference type="ARBA" id="ARBA00022692"/>
    </source>
</evidence>
<evidence type="ECO:0000256" key="6">
    <source>
        <dbReference type="ARBA" id="ARBA00023136"/>
    </source>
</evidence>
<feature type="domain" description="TonB-dependent receptor-like beta-barrel" evidence="10">
    <location>
        <begin position="322"/>
        <end position="784"/>
    </location>
</feature>
<comment type="similarity">
    <text evidence="8 9">Belongs to the TonB-dependent receptor family.</text>
</comment>
<keyword evidence="3 8" id="KW-1134">Transmembrane beta strand</keyword>
<evidence type="ECO:0000259" key="11">
    <source>
        <dbReference type="Pfam" id="PF07715"/>
    </source>
</evidence>
<evidence type="ECO:0000256" key="9">
    <source>
        <dbReference type="RuleBase" id="RU003357"/>
    </source>
</evidence>
<dbReference type="GO" id="GO:0009279">
    <property type="term" value="C:cell outer membrane"/>
    <property type="evidence" value="ECO:0007669"/>
    <property type="project" value="UniProtKB-SubCell"/>
</dbReference>
<evidence type="ECO:0000256" key="3">
    <source>
        <dbReference type="ARBA" id="ARBA00022452"/>
    </source>
</evidence>
<dbReference type="InterPro" id="IPR012910">
    <property type="entry name" value="Plug_dom"/>
</dbReference>
<dbReference type="CDD" id="cd01347">
    <property type="entry name" value="ligand_gated_channel"/>
    <property type="match status" value="1"/>
</dbReference>
<evidence type="ECO:0000256" key="8">
    <source>
        <dbReference type="PROSITE-ProRule" id="PRU01360"/>
    </source>
</evidence>
<proteinExistence type="inferred from homology"/>
<comment type="caution">
    <text evidence="12">The sequence shown here is derived from an EMBL/GenBank/DDBJ whole genome shotgun (WGS) entry which is preliminary data.</text>
</comment>
<keyword evidence="4 8" id="KW-0812">Transmembrane</keyword>
<keyword evidence="13" id="KW-1185">Reference proteome</keyword>
<reference evidence="12 13" key="1">
    <citation type="submission" date="2018-04" db="EMBL/GenBank/DDBJ databases">
        <title>Genomic Encyclopedia of Type Strains, Phase III (KMG-III): the genomes of soil and plant-associated and newly described type strains.</title>
        <authorList>
            <person name="Whitman W."/>
        </authorList>
    </citation>
    <scope>NUCLEOTIDE SEQUENCE [LARGE SCALE GENOMIC DNA]</scope>
    <source>
        <strain evidence="12 13">MA101b</strain>
    </source>
</reference>
<keyword evidence="6 8" id="KW-0472">Membrane</keyword>
<dbReference type="PROSITE" id="PS52016">
    <property type="entry name" value="TONB_DEPENDENT_REC_3"/>
    <property type="match status" value="1"/>
</dbReference>
<dbReference type="AlphaFoldDB" id="A0A2T5GIU8"/>
<dbReference type="PANTHER" id="PTHR47234">
    <property type="match status" value="1"/>
</dbReference>
<keyword evidence="12" id="KW-0675">Receptor</keyword>
<dbReference type="InterPro" id="IPR036942">
    <property type="entry name" value="Beta-barrel_TonB_sf"/>
</dbReference>
<dbReference type="EMBL" id="QAOG01000005">
    <property type="protein sequence ID" value="PTQ59233.1"/>
    <property type="molecule type" value="Genomic_DNA"/>
</dbReference>
<evidence type="ECO:0000256" key="7">
    <source>
        <dbReference type="ARBA" id="ARBA00023237"/>
    </source>
</evidence>
<comment type="subcellular location">
    <subcellularLocation>
        <location evidence="1 8">Cell outer membrane</location>
        <topology evidence="1 8">Multi-pass membrane protein</topology>
    </subcellularLocation>
</comment>
<dbReference type="PANTHER" id="PTHR47234:SF3">
    <property type="entry name" value="SECRETIN_TONB SHORT N-TERMINAL DOMAIN-CONTAINING PROTEIN"/>
    <property type="match status" value="1"/>
</dbReference>
<dbReference type="Gene3D" id="2.40.170.20">
    <property type="entry name" value="TonB-dependent receptor, beta-barrel domain"/>
    <property type="match status" value="1"/>
</dbReference>